<reference evidence="2 3" key="1">
    <citation type="submission" date="2019-11" db="EMBL/GenBank/DDBJ databases">
        <authorList>
            <person name="Holert J."/>
        </authorList>
    </citation>
    <scope>NUCLEOTIDE SEQUENCE [LARGE SCALE GENOMIC DNA]</scope>
    <source>
        <strain evidence="2">BC5_2</strain>
    </source>
</reference>
<evidence type="ECO:0000313" key="3">
    <source>
        <dbReference type="Proteomes" id="UP000434580"/>
    </source>
</evidence>
<dbReference type="PANTHER" id="PTHR46361:SF3">
    <property type="entry name" value="ELECTRON CARRIER_ PROTEIN DISULFIDE OXIDOREDUCTASE"/>
    <property type="match status" value="1"/>
</dbReference>
<organism evidence="2 3">
    <name type="scientific">BD1-7 clade bacterium</name>
    <dbReference type="NCBI Taxonomy" id="2029982"/>
    <lineage>
        <taxon>Bacteria</taxon>
        <taxon>Pseudomonadati</taxon>
        <taxon>Pseudomonadota</taxon>
        <taxon>Gammaproteobacteria</taxon>
        <taxon>Cellvibrionales</taxon>
        <taxon>Spongiibacteraceae</taxon>
        <taxon>BD1-7 clade</taxon>
    </lineage>
</organism>
<dbReference type="AlphaFoldDB" id="A0A5S9QVD6"/>
<evidence type="ECO:0000313" key="2">
    <source>
        <dbReference type="EMBL" id="CAA0122404.1"/>
    </source>
</evidence>
<dbReference type="EMBL" id="CACSII010000022">
    <property type="protein sequence ID" value="CAA0122404.1"/>
    <property type="molecule type" value="Genomic_DNA"/>
</dbReference>
<accession>A0A5S9QVD6</accession>
<dbReference type="InterPro" id="IPR006869">
    <property type="entry name" value="DUF547"/>
</dbReference>
<sequence length="276" mass="31355">MPANTALKAQLIRITSLFILLGMNSTFVNSAPFNHNDWQILVHRHVVMINDNHASEVDYAGMQKDEQLLNQYLLSISDVTRPAFDHWSKDEQLAFLINAYNAVTVKRILEKYPDIKSIKELGSWFQNPWKKPVIELLGEKRSLDDIEHGLIRGSGRYNDPRIHFAVNCASIGCPALQNSAFIGEKIDQQLDSATNNFLGDKTRNRYADSKMQVSKIFDWYRGDFEKGFRGAASLGAFLALYKNSLSLTEEQSSQLTSGKMTISFLPYDWRLNGLSQ</sequence>
<gene>
    <name evidence="2" type="ORF">DPBNPPHM_02851</name>
</gene>
<dbReference type="Pfam" id="PF04784">
    <property type="entry name" value="DUF547"/>
    <property type="match status" value="1"/>
</dbReference>
<proteinExistence type="predicted"/>
<name>A0A5S9QVD6_9GAMM</name>
<evidence type="ECO:0000259" key="1">
    <source>
        <dbReference type="Pfam" id="PF04784"/>
    </source>
</evidence>
<protein>
    <recommendedName>
        <fullName evidence="1">DUF547 domain-containing protein</fullName>
    </recommendedName>
</protein>
<dbReference type="PANTHER" id="PTHR46361">
    <property type="entry name" value="ELECTRON CARRIER/ PROTEIN DISULFIDE OXIDOREDUCTASE"/>
    <property type="match status" value="1"/>
</dbReference>
<feature type="domain" description="DUF547" evidence="1">
    <location>
        <begin position="85"/>
        <end position="198"/>
    </location>
</feature>
<dbReference type="Proteomes" id="UP000434580">
    <property type="component" value="Unassembled WGS sequence"/>
</dbReference>